<dbReference type="SUPFAM" id="SSF56349">
    <property type="entry name" value="DNA breaking-rejoining enzymes"/>
    <property type="match status" value="1"/>
</dbReference>
<organism evidence="3 4">
    <name type="scientific">Kitasatospora griseola</name>
    <name type="common">Streptomyces griseolosporeus</name>
    <dbReference type="NCBI Taxonomy" id="2064"/>
    <lineage>
        <taxon>Bacteria</taxon>
        <taxon>Bacillati</taxon>
        <taxon>Actinomycetota</taxon>
        <taxon>Actinomycetes</taxon>
        <taxon>Kitasatosporales</taxon>
        <taxon>Streptomycetaceae</taxon>
        <taxon>Kitasatospora</taxon>
    </lineage>
</organism>
<keyword evidence="1" id="KW-0238">DNA-binding</keyword>
<protein>
    <recommendedName>
        <fullName evidence="5">Integrase</fullName>
    </recommendedName>
</protein>
<proteinExistence type="predicted"/>
<comment type="caution">
    <text evidence="3">The sequence shown here is derived from an EMBL/GenBank/DDBJ whole genome shotgun (WGS) entry which is preliminary data.</text>
</comment>
<gene>
    <name evidence="3" type="ORF">TR51_30720</name>
</gene>
<dbReference type="GO" id="GO:0003677">
    <property type="term" value="F:DNA binding"/>
    <property type="evidence" value="ECO:0007669"/>
    <property type="project" value="UniProtKB-KW"/>
</dbReference>
<dbReference type="InterPro" id="IPR010998">
    <property type="entry name" value="Integrase_recombinase_N"/>
</dbReference>
<sequence length="259" mass="29030">MAGRIYRRCHCTVPVLDSAGVQLRDTDGRLRYRGLGAQCPGLRSKKRHGQWWFALELSPGPHGRRRTVEGGFGSRTEAAVALAAVITRLQVREDLRCTVEELLWRWLRIARVPLAATTAELVEGHIRSYLLPHLGTIPVRELRARDITLMFEAIEVRNEEIRRAQETLAAAQEAQRQWRAQYGPGRGRPRRDAVAPPVPEPLLPSFPDHPQLRIAGPAAQQRIRQSLRSALAHAVKRGMIPEEMAALADVPTGRGRTAR</sequence>
<evidence type="ECO:0000313" key="4">
    <source>
        <dbReference type="Proteomes" id="UP000032066"/>
    </source>
</evidence>
<name>A0A0D0PKW3_KITGR</name>
<keyword evidence="4" id="KW-1185">Reference proteome</keyword>
<feature type="region of interest" description="Disordered" evidence="2">
    <location>
        <begin position="180"/>
        <end position="210"/>
    </location>
</feature>
<evidence type="ECO:0000313" key="3">
    <source>
        <dbReference type="EMBL" id="KIQ63144.1"/>
    </source>
</evidence>
<dbReference type="Gene3D" id="1.10.150.130">
    <property type="match status" value="1"/>
</dbReference>
<dbReference type="STRING" id="2064.TR51_30720"/>
<reference evidence="3 4" key="1">
    <citation type="submission" date="2015-02" db="EMBL/GenBank/DDBJ databases">
        <title>Draft genome sequence of Kitasatospora griseola MF730-N6, a bafilomycin, terpentecin and satosporin producer.</title>
        <authorList>
            <person name="Arens J.C."/>
            <person name="Haltli B."/>
            <person name="Kerr R.G."/>
        </authorList>
    </citation>
    <scope>NUCLEOTIDE SEQUENCE [LARGE SCALE GENOMIC DNA]</scope>
    <source>
        <strain evidence="3 4">MF730-N6</strain>
    </source>
</reference>
<evidence type="ECO:0000256" key="2">
    <source>
        <dbReference type="SAM" id="MobiDB-lite"/>
    </source>
</evidence>
<evidence type="ECO:0000256" key="1">
    <source>
        <dbReference type="ARBA" id="ARBA00023125"/>
    </source>
</evidence>
<accession>A0A0D0PKW3</accession>
<dbReference type="AlphaFoldDB" id="A0A0D0PKW3"/>
<dbReference type="PATRIC" id="fig|2064.6.peg.6516"/>
<dbReference type="InterPro" id="IPR011010">
    <property type="entry name" value="DNA_brk_join_enz"/>
</dbReference>
<evidence type="ECO:0008006" key="5">
    <source>
        <dbReference type="Google" id="ProtNLM"/>
    </source>
</evidence>
<dbReference type="EMBL" id="JXZB01000004">
    <property type="protein sequence ID" value="KIQ63144.1"/>
    <property type="molecule type" value="Genomic_DNA"/>
</dbReference>
<dbReference type="Proteomes" id="UP000032066">
    <property type="component" value="Unassembled WGS sequence"/>
</dbReference>